<protein>
    <submittedName>
        <fullName evidence="3">Reverse transcriptase</fullName>
    </submittedName>
</protein>
<dbReference type="WBParaSite" id="HPBE_0001169101-mRNA-1">
    <property type="protein sequence ID" value="HPBE_0001169101-mRNA-1"/>
    <property type="gene ID" value="HPBE_0001169101"/>
</dbReference>
<reference evidence="1 2" key="1">
    <citation type="submission" date="2018-11" db="EMBL/GenBank/DDBJ databases">
        <authorList>
            <consortium name="Pathogen Informatics"/>
        </authorList>
    </citation>
    <scope>NUCLEOTIDE SEQUENCE [LARGE SCALE GENOMIC DNA]</scope>
</reference>
<organism evidence="2 3">
    <name type="scientific">Heligmosomoides polygyrus</name>
    <name type="common">Parasitic roundworm</name>
    <dbReference type="NCBI Taxonomy" id="6339"/>
    <lineage>
        <taxon>Eukaryota</taxon>
        <taxon>Metazoa</taxon>
        <taxon>Ecdysozoa</taxon>
        <taxon>Nematoda</taxon>
        <taxon>Chromadorea</taxon>
        <taxon>Rhabditida</taxon>
        <taxon>Rhabditina</taxon>
        <taxon>Rhabditomorpha</taxon>
        <taxon>Strongyloidea</taxon>
        <taxon>Heligmosomidae</taxon>
        <taxon>Heligmosomoides</taxon>
    </lineage>
</organism>
<dbReference type="AlphaFoldDB" id="A0A183FU59"/>
<accession>A0A183FU59</accession>
<keyword evidence="2" id="KW-1185">Reference proteome</keyword>
<evidence type="ECO:0000313" key="3">
    <source>
        <dbReference type="WBParaSite" id="HPBE_0001169101-mRNA-1"/>
    </source>
</evidence>
<evidence type="ECO:0000313" key="2">
    <source>
        <dbReference type="Proteomes" id="UP000050761"/>
    </source>
</evidence>
<reference evidence="3" key="2">
    <citation type="submission" date="2019-09" db="UniProtKB">
        <authorList>
            <consortium name="WormBaseParasite"/>
        </authorList>
    </citation>
    <scope>IDENTIFICATION</scope>
</reference>
<dbReference type="Proteomes" id="UP000050761">
    <property type="component" value="Unassembled WGS sequence"/>
</dbReference>
<dbReference type="EMBL" id="UZAH01027197">
    <property type="protein sequence ID" value="VDO89507.1"/>
    <property type="molecule type" value="Genomic_DNA"/>
</dbReference>
<proteinExistence type="predicted"/>
<sequence length="253" mass="29259">MPGHPGIPADVASRCQCGSTLTVSDLIGNVPHPASDHRVETVLEAARVLAIWNGIETLTDKVKWICDPFHRRVTPRSIGLAYAFFRTWCLHISIWSSMAPHDAVMRHNQIQGWSYDMTEIFESGWRIARVTDWKVVKAQIGSEHQKAMVVPETLRRLKHLQRSLKNVDVFYYRKFSDVHLRKNELFRDELGHVVFVTPSLEPKQIGCWLLFVCLWRRWTFGSESVVACIWSQDLLEENYHGHGSEWPNVLDRT</sequence>
<accession>A0A3P7ZYL6</accession>
<name>A0A183FU59_HELPZ</name>
<gene>
    <name evidence="1" type="ORF">HPBE_LOCUS11692</name>
</gene>
<evidence type="ECO:0000313" key="1">
    <source>
        <dbReference type="EMBL" id="VDO89507.1"/>
    </source>
</evidence>